<feature type="transmembrane region" description="Helical" evidence="1">
    <location>
        <begin position="165"/>
        <end position="186"/>
    </location>
</feature>
<evidence type="ECO:0000313" key="2">
    <source>
        <dbReference type="EMBL" id="CAI9927528.1"/>
    </source>
</evidence>
<protein>
    <submittedName>
        <fullName evidence="2">Transmembrane domain-containing protein</fullName>
    </submittedName>
    <submittedName>
        <fullName evidence="3">Transmembrane_domain-containing protein</fullName>
    </submittedName>
</protein>
<keyword evidence="1" id="KW-1133">Transmembrane helix</keyword>
<name>A0AA86NY92_9EUKA</name>
<evidence type="ECO:0000313" key="3">
    <source>
        <dbReference type="EMBL" id="CAL5972800.1"/>
    </source>
</evidence>
<dbReference type="EMBL" id="CATOUU010000380">
    <property type="protein sequence ID" value="CAI9927528.1"/>
    <property type="molecule type" value="Genomic_DNA"/>
</dbReference>
<reference evidence="2" key="1">
    <citation type="submission" date="2023-06" db="EMBL/GenBank/DDBJ databases">
        <authorList>
            <person name="Kurt Z."/>
        </authorList>
    </citation>
    <scope>NUCLEOTIDE SEQUENCE</scope>
</reference>
<dbReference type="AlphaFoldDB" id="A0AA86NY92"/>
<gene>
    <name evidence="2" type="ORF">HINF_LOCUS15173</name>
    <name evidence="3" type="ORF">HINF_LOCUS2086</name>
</gene>
<evidence type="ECO:0000313" key="4">
    <source>
        <dbReference type="Proteomes" id="UP001642409"/>
    </source>
</evidence>
<comment type="caution">
    <text evidence="2">The sequence shown here is derived from an EMBL/GenBank/DDBJ whole genome shotgun (WGS) entry which is preliminary data.</text>
</comment>
<dbReference type="Proteomes" id="UP001642409">
    <property type="component" value="Unassembled WGS sequence"/>
</dbReference>
<proteinExistence type="predicted"/>
<feature type="transmembrane region" description="Helical" evidence="1">
    <location>
        <begin position="66"/>
        <end position="82"/>
    </location>
</feature>
<keyword evidence="1" id="KW-0472">Membrane</keyword>
<keyword evidence="4" id="KW-1185">Reference proteome</keyword>
<sequence length="305" mass="36040">MNIAQLGQKTIATHEQININVFDGWLKECPGNYYNVNQSTDIFDEHIYMIIQHFFVGGYLQFNAHYSQYFFGLSLGFLLAAFKNQKYILTKQLDENVSAKNFKKLKVYYISWLFVSPIIILINWLFINLQVTNQIQKGIRSQKYNFVEYFSQSEPLECIIPELQVFLQFIQMLSISIFIIIFETGLNSISNKKAERILYIRRYSTLWLTHLVLGYSFSAPLRNILQVTRDVKFTAYEFVLYICLYFSQLFLLQCVLDTYLDCFSLDWVILKYRHIFQISSKFNPISDQHLKIQPVNLFGLPNDDQ</sequence>
<organism evidence="2">
    <name type="scientific">Hexamita inflata</name>
    <dbReference type="NCBI Taxonomy" id="28002"/>
    <lineage>
        <taxon>Eukaryota</taxon>
        <taxon>Metamonada</taxon>
        <taxon>Diplomonadida</taxon>
        <taxon>Hexamitidae</taxon>
        <taxon>Hexamitinae</taxon>
        <taxon>Hexamita</taxon>
    </lineage>
</organism>
<keyword evidence="1 2" id="KW-0812">Transmembrane</keyword>
<dbReference type="EMBL" id="CAXDID020000003">
    <property type="protein sequence ID" value="CAL5972800.1"/>
    <property type="molecule type" value="Genomic_DNA"/>
</dbReference>
<feature type="transmembrane region" description="Helical" evidence="1">
    <location>
        <begin position="238"/>
        <end position="260"/>
    </location>
</feature>
<reference evidence="3 4" key="2">
    <citation type="submission" date="2024-07" db="EMBL/GenBank/DDBJ databases">
        <authorList>
            <person name="Akdeniz Z."/>
        </authorList>
    </citation>
    <scope>NUCLEOTIDE SEQUENCE [LARGE SCALE GENOMIC DNA]</scope>
</reference>
<evidence type="ECO:0000256" key="1">
    <source>
        <dbReference type="SAM" id="Phobius"/>
    </source>
</evidence>
<feature type="transmembrane region" description="Helical" evidence="1">
    <location>
        <begin position="107"/>
        <end position="127"/>
    </location>
</feature>
<accession>A0AA86NY92</accession>